<evidence type="ECO:0000256" key="9">
    <source>
        <dbReference type="ARBA" id="ARBA00023242"/>
    </source>
</evidence>
<keyword evidence="5" id="KW-0862">Zinc</keyword>
<evidence type="ECO:0000256" key="5">
    <source>
        <dbReference type="ARBA" id="ARBA00022833"/>
    </source>
</evidence>
<dbReference type="InterPro" id="IPR036236">
    <property type="entry name" value="Znf_C2H2_sf"/>
</dbReference>
<proteinExistence type="predicted"/>
<feature type="domain" description="C2H2-type" evidence="12">
    <location>
        <begin position="510"/>
        <end position="538"/>
    </location>
</feature>
<dbReference type="GO" id="GO:0008270">
    <property type="term" value="F:zinc ion binding"/>
    <property type="evidence" value="ECO:0007669"/>
    <property type="project" value="UniProtKB-KW"/>
</dbReference>
<keyword evidence="3" id="KW-0677">Repeat</keyword>
<organism evidence="13 14">
    <name type="scientific">Polypterus senegalus</name>
    <name type="common">Senegal bichir</name>
    <dbReference type="NCBI Taxonomy" id="55291"/>
    <lineage>
        <taxon>Eukaryota</taxon>
        <taxon>Metazoa</taxon>
        <taxon>Chordata</taxon>
        <taxon>Craniata</taxon>
        <taxon>Vertebrata</taxon>
        <taxon>Euteleostomi</taxon>
        <taxon>Actinopterygii</taxon>
        <taxon>Polypteriformes</taxon>
        <taxon>Polypteridae</taxon>
        <taxon>Polypterus</taxon>
    </lineage>
</organism>
<dbReference type="Proteomes" id="UP000886611">
    <property type="component" value="Unassembled WGS sequence"/>
</dbReference>
<evidence type="ECO:0000313" key="13">
    <source>
        <dbReference type="EMBL" id="KAG2457389.1"/>
    </source>
</evidence>
<feature type="compositionally biased region" description="Basic and acidic residues" evidence="11">
    <location>
        <begin position="101"/>
        <end position="114"/>
    </location>
</feature>
<name>A0A8X7WX90_POLSE</name>
<comment type="caution">
    <text evidence="13">The sequence shown here is derived from an EMBL/GenBank/DDBJ whole genome shotgun (WGS) entry which is preliminary data.</text>
</comment>
<keyword evidence="14" id="KW-1185">Reference proteome</keyword>
<evidence type="ECO:0000256" key="1">
    <source>
        <dbReference type="ARBA" id="ARBA00004123"/>
    </source>
</evidence>
<dbReference type="FunFam" id="3.30.160.60:FF:001670">
    <property type="entry name" value="Zinc finger protein 524"/>
    <property type="match status" value="1"/>
</dbReference>
<evidence type="ECO:0000256" key="11">
    <source>
        <dbReference type="SAM" id="MobiDB-lite"/>
    </source>
</evidence>
<keyword evidence="4 10" id="KW-0863">Zinc-finger</keyword>
<reference evidence="13 14" key="1">
    <citation type="journal article" date="2021" name="Cell">
        <title>Tracing the genetic footprints of vertebrate landing in non-teleost ray-finned fishes.</title>
        <authorList>
            <person name="Bi X."/>
            <person name="Wang K."/>
            <person name="Yang L."/>
            <person name="Pan H."/>
            <person name="Jiang H."/>
            <person name="Wei Q."/>
            <person name="Fang M."/>
            <person name="Yu H."/>
            <person name="Zhu C."/>
            <person name="Cai Y."/>
            <person name="He Y."/>
            <person name="Gan X."/>
            <person name="Zeng H."/>
            <person name="Yu D."/>
            <person name="Zhu Y."/>
            <person name="Jiang H."/>
            <person name="Qiu Q."/>
            <person name="Yang H."/>
            <person name="Zhang Y.E."/>
            <person name="Wang W."/>
            <person name="Zhu M."/>
            <person name="He S."/>
            <person name="Zhang G."/>
        </authorList>
    </citation>
    <scope>NUCLEOTIDE SEQUENCE [LARGE SCALE GENOMIC DNA]</scope>
    <source>
        <strain evidence="13">Bchr_013</strain>
    </source>
</reference>
<feature type="non-terminal residue" evidence="13">
    <location>
        <position position="1"/>
    </location>
</feature>
<feature type="domain" description="C2H2-type" evidence="12">
    <location>
        <begin position="482"/>
        <end position="509"/>
    </location>
</feature>
<evidence type="ECO:0000256" key="4">
    <source>
        <dbReference type="ARBA" id="ARBA00022771"/>
    </source>
</evidence>
<dbReference type="FunFam" id="3.30.160.60:FF:000512">
    <property type="entry name" value="zinc finger protein 197 isoform X1"/>
    <property type="match status" value="1"/>
</dbReference>
<dbReference type="GO" id="GO:0000981">
    <property type="term" value="F:DNA-binding transcription factor activity, RNA polymerase II-specific"/>
    <property type="evidence" value="ECO:0007669"/>
    <property type="project" value="TreeGrafter"/>
</dbReference>
<dbReference type="InterPro" id="IPR050752">
    <property type="entry name" value="C2H2-ZF_domain"/>
</dbReference>
<evidence type="ECO:0000256" key="7">
    <source>
        <dbReference type="ARBA" id="ARBA00023125"/>
    </source>
</evidence>
<protein>
    <submittedName>
        <fullName evidence="13">ZN524 protein</fullName>
    </submittedName>
</protein>
<feature type="compositionally biased region" description="Basic and acidic residues" evidence="11">
    <location>
        <begin position="586"/>
        <end position="601"/>
    </location>
</feature>
<dbReference type="GO" id="GO:0000978">
    <property type="term" value="F:RNA polymerase II cis-regulatory region sequence-specific DNA binding"/>
    <property type="evidence" value="ECO:0007669"/>
    <property type="project" value="TreeGrafter"/>
</dbReference>
<feature type="domain" description="C2H2-type" evidence="12">
    <location>
        <begin position="426"/>
        <end position="453"/>
    </location>
</feature>
<dbReference type="PROSITE" id="PS00028">
    <property type="entry name" value="ZINC_FINGER_C2H2_1"/>
    <property type="match status" value="4"/>
</dbReference>
<accession>A0A8X7WX90</accession>
<dbReference type="GO" id="GO:0005634">
    <property type="term" value="C:nucleus"/>
    <property type="evidence" value="ECO:0007669"/>
    <property type="project" value="UniProtKB-SubCell"/>
</dbReference>
<dbReference type="PROSITE" id="PS50157">
    <property type="entry name" value="ZINC_FINGER_C2H2_2"/>
    <property type="match status" value="4"/>
</dbReference>
<keyword evidence="8" id="KW-0804">Transcription</keyword>
<feature type="region of interest" description="Disordered" evidence="11">
    <location>
        <begin position="261"/>
        <end position="281"/>
    </location>
</feature>
<keyword evidence="6" id="KW-0805">Transcription regulation</keyword>
<dbReference type="EMBL" id="JAATIS010008546">
    <property type="protein sequence ID" value="KAG2457389.1"/>
    <property type="molecule type" value="Genomic_DNA"/>
</dbReference>
<keyword evidence="2" id="KW-0479">Metal-binding</keyword>
<feature type="domain" description="C2H2-type" evidence="12">
    <location>
        <begin position="454"/>
        <end position="481"/>
    </location>
</feature>
<sequence>MDDFSKRKIMKQRTRPSLLLYSLDRTRKRETSLALGCQRSEETNSQNLSWRNSHFLSEHWNPKKDLDTDLLQDIHISSVKSKMSGHFSDVPEDLDSQPIDLSKKKTDPPVQTHDVDKKEPLCLKVTGEKSQDEPAVTALAKEEQDTTHLEHKNKKAAEEGVGLLGGRECFSDQTAARETESSHKKEGLSIMKLYRSERSNGNSLVMEVDLVGESEVKLVGESPLNGLGESCLQSTVSSNTPYCTSENSSKDRSCYSDYLLSSSEDSAGPCQDSTSKTEDKESKGYLLIDDKGIPYIFTGDHASSEYLGTAGTASVTGASRGFLSLHVHDEGYTLSKRKRSIPATAMSEKTLNALKAGQSGSVAVVTHSSDLRDGEVLGTMASKEDQDISSVLSSASTSTYTLTFPSTGVTSPGKAAASNSAPKRVLYCQVCFRAFFYLSDLERHSITHSEHKPYVCGECGKRFKRSSHLERHKHIHTGQRNYACAICGKRFREAGELMRHQRVHTGEKPYQCEDCHMRFAERNTLRRHIKRKHAREGLFSDEPQGEMLMRASGDLSDSKLGWYSGSSAVPGECSEGEDNEEMASVSKDEETLKKEEEDTVL</sequence>
<dbReference type="SMART" id="SM00355">
    <property type="entry name" value="ZnF_C2H2"/>
    <property type="match status" value="4"/>
</dbReference>
<feature type="non-terminal residue" evidence="13">
    <location>
        <position position="601"/>
    </location>
</feature>
<dbReference type="PANTHER" id="PTHR24384:SF189">
    <property type="entry name" value="C2H2-TYPE DOMAIN-CONTAINING PROTEIN-RELATED"/>
    <property type="match status" value="1"/>
</dbReference>
<dbReference type="FunFam" id="3.30.160.60:FF:001498">
    <property type="entry name" value="Zinc finger protein 404"/>
    <property type="match status" value="1"/>
</dbReference>
<evidence type="ECO:0000256" key="10">
    <source>
        <dbReference type="PROSITE-ProRule" id="PRU00042"/>
    </source>
</evidence>
<dbReference type="PANTHER" id="PTHR24384">
    <property type="entry name" value="FINGER PUTATIVE TRANSCRIPTION FACTOR FAMILY-RELATED"/>
    <property type="match status" value="1"/>
</dbReference>
<comment type="subcellular location">
    <subcellularLocation>
        <location evidence="1">Nucleus</location>
    </subcellularLocation>
</comment>
<gene>
    <name evidence="13" type="primary">Znf524_0</name>
    <name evidence="13" type="ORF">GTO96_0011812</name>
</gene>
<evidence type="ECO:0000259" key="12">
    <source>
        <dbReference type="PROSITE" id="PS50157"/>
    </source>
</evidence>
<dbReference type="AlphaFoldDB" id="A0A8X7WX90"/>
<feature type="region of interest" description="Disordered" evidence="11">
    <location>
        <begin position="557"/>
        <end position="601"/>
    </location>
</feature>
<evidence type="ECO:0000313" key="14">
    <source>
        <dbReference type="Proteomes" id="UP000886611"/>
    </source>
</evidence>
<dbReference type="Pfam" id="PF00096">
    <property type="entry name" value="zf-C2H2"/>
    <property type="match status" value="3"/>
</dbReference>
<evidence type="ECO:0000256" key="3">
    <source>
        <dbReference type="ARBA" id="ARBA00022737"/>
    </source>
</evidence>
<keyword evidence="9" id="KW-0539">Nucleus</keyword>
<feature type="region of interest" description="Disordered" evidence="11">
    <location>
        <begin position="81"/>
        <end position="114"/>
    </location>
</feature>
<dbReference type="Gene3D" id="3.30.160.60">
    <property type="entry name" value="Classic Zinc Finger"/>
    <property type="match status" value="4"/>
</dbReference>
<dbReference type="SUPFAM" id="SSF57667">
    <property type="entry name" value="beta-beta-alpha zinc fingers"/>
    <property type="match status" value="2"/>
</dbReference>
<evidence type="ECO:0000256" key="6">
    <source>
        <dbReference type="ARBA" id="ARBA00023015"/>
    </source>
</evidence>
<keyword evidence="7" id="KW-0238">DNA-binding</keyword>
<evidence type="ECO:0000256" key="2">
    <source>
        <dbReference type="ARBA" id="ARBA00022723"/>
    </source>
</evidence>
<evidence type="ECO:0000256" key="8">
    <source>
        <dbReference type="ARBA" id="ARBA00023163"/>
    </source>
</evidence>
<dbReference type="InterPro" id="IPR013087">
    <property type="entry name" value="Znf_C2H2_type"/>
</dbReference>